<dbReference type="RefSeq" id="XP_011024400.1">
    <property type="nucleotide sequence ID" value="XM_011026098.1"/>
</dbReference>
<dbReference type="Pfam" id="PF14223">
    <property type="entry name" value="Retrotran_gag_2"/>
    <property type="match status" value="1"/>
</dbReference>
<dbReference type="KEGG" id="peu:105125582"/>
<reference evidence="2" key="1">
    <citation type="submission" date="2025-08" db="UniProtKB">
        <authorList>
            <consortium name="RefSeq"/>
        </authorList>
    </citation>
    <scope>IDENTIFICATION</scope>
</reference>
<dbReference type="PANTHER" id="PTHR35317">
    <property type="entry name" value="OS04G0629600 PROTEIN"/>
    <property type="match status" value="1"/>
</dbReference>
<dbReference type="PANTHER" id="PTHR35317:SF11">
    <property type="entry name" value="CCHC-TYPE DOMAIN-CONTAINING PROTEIN"/>
    <property type="match status" value="1"/>
</dbReference>
<organism evidence="1 2">
    <name type="scientific">Populus euphratica</name>
    <name type="common">Euphrates poplar</name>
    <dbReference type="NCBI Taxonomy" id="75702"/>
    <lineage>
        <taxon>Eukaryota</taxon>
        <taxon>Viridiplantae</taxon>
        <taxon>Streptophyta</taxon>
        <taxon>Embryophyta</taxon>
        <taxon>Tracheophyta</taxon>
        <taxon>Spermatophyta</taxon>
        <taxon>Magnoliopsida</taxon>
        <taxon>eudicotyledons</taxon>
        <taxon>Gunneridae</taxon>
        <taxon>Pentapetalae</taxon>
        <taxon>rosids</taxon>
        <taxon>fabids</taxon>
        <taxon>Malpighiales</taxon>
        <taxon>Salicaceae</taxon>
        <taxon>Saliceae</taxon>
        <taxon>Populus</taxon>
    </lineage>
</organism>
<protein>
    <submittedName>
        <fullName evidence="2">Uncharacterized protein LOC105125582</fullName>
    </submittedName>
</protein>
<gene>
    <name evidence="2" type="primary">LOC105125582</name>
</gene>
<sequence>MSFTAVAPPVFDGINYQVWAVRMEAYFDANDLWETVEQVYEVPTLSDNPTVVQIKNHKEKKQRTSKAKATLFAAVSPTIFYRIMTLKIAKEIWDFLKGEYEGNERIKGMQVLNLIREFELQKMKESETIKEYSNKLLSIVNNVRLLGTDFSDSRIVQKILVTIPEKFETTISSLENSKDLSSITLAELLNALQA</sequence>
<keyword evidence="1" id="KW-1185">Reference proteome</keyword>
<dbReference type="Proteomes" id="UP000694918">
    <property type="component" value="Unplaced"/>
</dbReference>
<accession>A0AAJ6U7U1</accession>
<evidence type="ECO:0000313" key="2">
    <source>
        <dbReference type="RefSeq" id="XP_011024400.1"/>
    </source>
</evidence>
<dbReference type="AlphaFoldDB" id="A0AAJ6U7U1"/>
<evidence type="ECO:0000313" key="1">
    <source>
        <dbReference type="Proteomes" id="UP000694918"/>
    </source>
</evidence>
<dbReference type="GeneID" id="105125582"/>
<name>A0AAJ6U7U1_POPEU</name>
<proteinExistence type="predicted"/>